<dbReference type="CDD" id="cd09110">
    <property type="entry name" value="PLDc_CLS_1"/>
    <property type="match status" value="1"/>
</dbReference>
<keyword evidence="11 12" id="KW-1208">Phospholipid metabolism</keyword>
<evidence type="ECO:0000256" key="13">
    <source>
        <dbReference type="NCBIfam" id="TIGR04265"/>
    </source>
</evidence>
<dbReference type="PANTHER" id="PTHR21248:SF22">
    <property type="entry name" value="PHOSPHOLIPASE D"/>
    <property type="match status" value="1"/>
</dbReference>
<evidence type="ECO:0000256" key="4">
    <source>
        <dbReference type="ARBA" id="ARBA00022679"/>
    </source>
</evidence>
<gene>
    <name evidence="16" type="primary">cls</name>
    <name evidence="16" type="ORF">QU605_04455</name>
</gene>
<feature type="region of interest" description="Disordered" evidence="14">
    <location>
        <begin position="62"/>
        <end position="82"/>
    </location>
</feature>
<keyword evidence="5 12" id="KW-0812">Transmembrane</keyword>
<dbReference type="PANTHER" id="PTHR21248">
    <property type="entry name" value="CARDIOLIPIN SYNTHASE"/>
    <property type="match status" value="1"/>
</dbReference>
<protein>
    <recommendedName>
        <fullName evidence="12 13">Cardiolipin synthase</fullName>
        <shortName evidence="12">CL synthase</shortName>
        <ecNumber evidence="12 13">2.7.8.-</ecNumber>
    </recommendedName>
</protein>
<evidence type="ECO:0000256" key="6">
    <source>
        <dbReference type="ARBA" id="ARBA00022737"/>
    </source>
</evidence>
<evidence type="ECO:0000256" key="7">
    <source>
        <dbReference type="ARBA" id="ARBA00022989"/>
    </source>
</evidence>
<reference evidence="16" key="1">
    <citation type="submission" date="2023-06" db="EMBL/GenBank/DDBJ databases">
        <title>Robiginitalea aurantiacus sp. nov. and Algoriphagus sediminis sp. nov., isolated from coastal sediment.</title>
        <authorList>
            <person name="Zhou Z.Y."/>
            <person name="An J."/>
            <person name="Jia Y.W."/>
            <person name="Du Z.J."/>
        </authorList>
    </citation>
    <scope>NUCLEOTIDE SEQUENCE</scope>
    <source>
        <strain evidence="16">M39</strain>
    </source>
</reference>
<feature type="domain" description="PLD phosphodiesterase" evidence="15">
    <location>
        <begin position="204"/>
        <end position="231"/>
    </location>
</feature>
<feature type="domain" description="PLD phosphodiesterase" evidence="15">
    <location>
        <begin position="379"/>
        <end position="406"/>
    </location>
</feature>
<dbReference type="Proteomes" id="UP001174839">
    <property type="component" value="Unassembled WGS sequence"/>
</dbReference>
<comment type="similarity">
    <text evidence="12">Belongs to the phospholipase D family. Cardiolipin synthase subfamily.</text>
</comment>
<evidence type="ECO:0000256" key="10">
    <source>
        <dbReference type="ARBA" id="ARBA00023209"/>
    </source>
</evidence>
<dbReference type="Pfam" id="PF13091">
    <property type="entry name" value="PLDc_2"/>
    <property type="match status" value="2"/>
</dbReference>
<dbReference type="Gene3D" id="3.30.870.10">
    <property type="entry name" value="Endonuclease Chain A"/>
    <property type="match status" value="2"/>
</dbReference>
<dbReference type="SUPFAM" id="SSF56024">
    <property type="entry name" value="Phospholipase D/nuclease"/>
    <property type="match status" value="2"/>
</dbReference>
<evidence type="ECO:0000256" key="3">
    <source>
        <dbReference type="ARBA" id="ARBA00022516"/>
    </source>
</evidence>
<dbReference type="HAMAP" id="MF_01916">
    <property type="entry name" value="Cardiolipin_synth_Cls"/>
    <property type="match status" value="1"/>
</dbReference>
<feature type="active site" evidence="12">
    <location>
        <position position="391"/>
    </location>
</feature>
<keyword evidence="3 12" id="KW-0444">Lipid biosynthesis</keyword>
<dbReference type="PROSITE" id="PS50035">
    <property type="entry name" value="PLD"/>
    <property type="match status" value="2"/>
</dbReference>
<evidence type="ECO:0000256" key="11">
    <source>
        <dbReference type="ARBA" id="ARBA00023264"/>
    </source>
</evidence>
<keyword evidence="4 12" id="KW-0808">Transferase</keyword>
<comment type="caution">
    <text evidence="16">The sequence shown here is derived from an EMBL/GenBank/DDBJ whole genome shotgun (WGS) entry which is preliminary data.</text>
</comment>
<dbReference type="Pfam" id="PF13396">
    <property type="entry name" value="PLDc_N"/>
    <property type="match status" value="1"/>
</dbReference>
<feature type="transmembrane region" description="Helical" evidence="12">
    <location>
        <begin position="7"/>
        <end position="26"/>
    </location>
</feature>
<evidence type="ECO:0000256" key="5">
    <source>
        <dbReference type="ARBA" id="ARBA00022692"/>
    </source>
</evidence>
<keyword evidence="2 12" id="KW-1003">Cell membrane</keyword>
<comment type="subcellular location">
    <subcellularLocation>
        <location evidence="1 12">Cell membrane</location>
        <topology evidence="1 12">Multi-pass membrane protein</topology>
    </subcellularLocation>
</comment>
<proteinExistence type="inferred from homology"/>
<evidence type="ECO:0000256" key="14">
    <source>
        <dbReference type="SAM" id="MobiDB-lite"/>
    </source>
</evidence>
<keyword evidence="8 12" id="KW-0443">Lipid metabolism</keyword>
<feature type="active site" evidence="12">
    <location>
        <position position="216"/>
    </location>
</feature>
<evidence type="ECO:0000256" key="9">
    <source>
        <dbReference type="ARBA" id="ARBA00023136"/>
    </source>
</evidence>
<dbReference type="EMBL" id="JAUDUY010000002">
    <property type="protein sequence ID" value="MDM9630708.1"/>
    <property type="molecule type" value="Genomic_DNA"/>
</dbReference>
<feature type="transmembrane region" description="Helical" evidence="12">
    <location>
        <begin position="32"/>
        <end position="52"/>
    </location>
</feature>
<dbReference type="CDD" id="cd09112">
    <property type="entry name" value="PLDc_CLS_2"/>
    <property type="match status" value="1"/>
</dbReference>
<evidence type="ECO:0000256" key="12">
    <source>
        <dbReference type="HAMAP-Rule" id="MF_01916"/>
    </source>
</evidence>
<dbReference type="EC" id="2.7.8.-" evidence="12 13"/>
<evidence type="ECO:0000259" key="15">
    <source>
        <dbReference type="PROSITE" id="PS50035"/>
    </source>
</evidence>
<sequence>MWTVIGIALYILIAIAIVISLLLNGIRPSKTLAWLLAIFTIPVGGILLYLMLGRNKRKQQRYSRKPRAPEITPAVPAQDTAPLSKREGQISKLIAGNTGFPLTTDNEVELLKDGEKTFKRIFEALREARETIHVQYYIFEEGELADRLLDLFVQKEAEGVEVRLIYDSIGSLSLSRGYLQKLREAGIEVYNFLPYRFGRFLTSLNYRNHRKIIVVDGETAFTGGINISDKYLKGDENLGIWHDMHLMIRGSAAHHLNTVFINDWELVSGNQLEIKPPEMSQFPGNVRMQILASGPNDDFSLMEKLYFTLINSARKYVYITNPYIIPNHALMTALHTAALSGVDVRLLLSSKSDSIVVNLCVRSYFQRFLRSGIRIFLYPEGFLHSKIITVDDRVCTIGTANVDDRSFQHNYEVNAVVFEKTTAVELREYFERDSEKSIELNFEDFSTRPLTHRLAEGAARVISPLL</sequence>
<dbReference type="RefSeq" id="WP_289724077.1">
    <property type="nucleotide sequence ID" value="NZ_JAUDUY010000002.1"/>
</dbReference>
<name>A0ABT7WCQ4_9FLAO</name>
<feature type="active site" evidence="12">
    <location>
        <position position="209"/>
    </location>
</feature>
<keyword evidence="9 12" id="KW-0472">Membrane</keyword>
<organism evidence="16 17">
    <name type="scientific">Robiginitalea aurantiaca</name>
    <dbReference type="NCBI Taxonomy" id="3056915"/>
    <lineage>
        <taxon>Bacteria</taxon>
        <taxon>Pseudomonadati</taxon>
        <taxon>Bacteroidota</taxon>
        <taxon>Flavobacteriia</taxon>
        <taxon>Flavobacteriales</taxon>
        <taxon>Flavobacteriaceae</taxon>
        <taxon>Robiginitalea</taxon>
    </lineage>
</organism>
<keyword evidence="7 12" id="KW-1133">Transmembrane helix</keyword>
<comment type="catalytic activity">
    <reaction evidence="12">
        <text>2 a 1,2-diacyl-sn-glycero-3-phospho-(1'-sn-glycerol) = a cardiolipin + glycerol</text>
        <dbReference type="Rhea" id="RHEA:31451"/>
        <dbReference type="ChEBI" id="CHEBI:17754"/>
        <dbReference type="ChEBI" id="CHEBI:62237"/>
        <dbReference type="ChEBI" id="CHEBI:64716"/>
    </reaction>
</comment>
<evidence type="ECO:0000256" key="1">
    <source>
        <dbReference type="ARBA" id="ARBA00004651"/>
    </source>
</evidence>
<dbReference type="InterPro" id="IPR022924">
    <property type="entry name" value="Cardiolipin_synthase"/>
</dbReference>
<dbReference type="SMART" id="SM00155">
    <property type="entry name" value="PLDc"/>
    <property type="match status" value="2"/>
</dbReference>
<dbReference type="InterPro" id="IPR027379">
    <property type="entry name" value="CLS_N"/>
</dbReference>
<dbReference type="InterPro" id="IPR030874">
    <property type="entry name" value="Cardiolipin_synth_Firmi"/>
</dbReference>
<evidence type="ECO:0000256" key="2">
    <source>
        <dbReference type="ARBA" id="ARBA00022475"/>
    </source>
</evidence>
<keyword evidence="10 12" id="KW-0594">Phospholipid biosynthesis</keyword>
<dbReference type="NCBIfam" id="TIGR04265">
    <property type="entry name" value="bac_cardiolipin"/>
    <property type="match status" value="1"/>
</dbReference>
<dbReference type="InterPro" id="IPR025202">
    <property type="entry name" value="PLD-like_dom"/>
</dbReference>
<feature type="active site" evidence="12">
    <location>
        <position position="211"/>
    </location>
</feature>
<feature type="active site" evidence="12">
    <location>
        <position position="386"/>
    </location>
</feature>
<comment type="function">
    <text evidence="12">Catalyzes the reversible phosphatidyl group transfer from one phosphatidylglycerol molecule to another to form cardiolipin (CL) (diphosphatidylglycerol) and glycerol.</text>
</comment>
<dbReference type="InterPro" id="IPR001736">
    <property type="entry name" value="PLipase_D/transphosphatidylase"/>
</dbReference>
<accession>A0ABT7WCQ4</accession>
<feature type="active site" evidence="12">
    <location>
        <position position="384"/>
    </location>
</feature>
<evidence type="ECO:0000256" key="8">
    <source>
        <dbReference type="ARBA" id="ARBA00023098"/>
    </source>
</evidence>
<evidence type="ECO:0000313" key="16">
    <source>
        <dbReference type="EMBL" id="MDM9630708.1"/>
    </source>
</evidence>
<keyword evidence="17" id="KW-1185">Reference proteome</keyword>
<keyword evidence="6" id="KW-0677">Repeat</keyword>
<evidence type="ECO:0000313" key="17">
    <source>
        <dbReference type="Proteomes" id="UP001174839"/>
    </source>
</evidence>